<feature type="compositionally biased region" description="Polar residues" evidence="1">
    <location>
        <begin position="21"/>
        <end position="39"/>
    </location>
</feature>
<evidence type="ECO:0000256" key="1">
    <source>
        <dbReference type="SAM" id="MobiDB-lite"/>
    </source>
</evidence>
<evidence type="ECO:0008006" key="4">
    <source>
        <dbReference type="Google" id="ProtNLM"/>
    </source>
</evidence>
<organism evidence="2 3">
    <name type="scientific">Curtobacterium citri</name>
    <dbReference type="NCBI Taxonomy" id="3055139"/>
    <lineage>
        <taxon>Bacteria</taxon>
        <taxon>Bacillati</taxon>
        <taxon>Actinomycetota</taxon>
        <taxon>Actinomycetes</taxon>
        <taxon>Micrococcales</taxon>
        <taxon>Microbacteriaceae</taxon>
        <taxon>Curtobacterium</taxon>
    </lineage>
</organism>
<feature type="compositionally biased region" description="Basic and acidic residues" evidence="1">
    <location>
        <begin position="41"/>
        <end position="60"/>
    </location>
</feature>
<gene>
    <name evidence="2" type="ORF">QUG92_00385</name>
</gene>
<reference evidence="2 3" key="1">
    <citation type="submission" date="2023-06" db="EMBL/GenBank/DDBJ databases">
        <authorList>
            <person name="Feng G."/>
            <person name="Li J."/>
            <person name="Zhu H."/>
        </authorList>
    </citation>
    <scope>NUCLEOTIDE SEQUENCE [LARGE SCALE GENOMIC DNA]</scope>
    <source>
        <strain evidence="2 3">RHCKG23</strain>
    </source>
</reference>
<proteinExistence type="predicted"/>
<evidence type="ECO:0000313" key="3">
    <source>
        <dbReference type="Proteomes" id="UP001237823"/>
    </source>
</evidence>
<evidence type="ECO:0000313" key="2">
    <source>
        <dbReference type="EMBL" id="MDM7883553.1"/>
    </source>
</evidence>
<protein>
    <recommendedName>
        <fullName evidence="4">Cation-transporting ATPase</fullName>
    </recommendedName>
</protein>
<dbReference type="RefSeq" id="WP_289457148.1">
    <property type="nucleotide sequence ID" value="NZ_JAUCML010000001.1"/>
</dbReference>
<accession>A0ABT7T1V0</accession>
<dbReference type="EMBL" id="JAUCML010000001">
    <property type="protein sequence ID" value="MDM7883553.1"/>
    <property type="molecule type" value="Genomic_DNA"/>
</dbReference>
<keyword evidence="3" id="KW-1185">Reference proteome</keyword>
<sequence>MANLNRILGMASKVIDKQMQKQRGQGNAAAGNQQPSSGGSDWRDIVRTAADKLTGDDRSRQQRPHGQQQQQQYGQPQQQQYGQQQPRQQQYGQPQHGGRPQQHGQADPDKVALAKYDYLLRTSNPDQLEQVHHDAFARLTPAQRQQVRDRLNSELPPHEHLRDDSSGGMARAMTRGEMSRPGLIRRVLGGSGRSTGGRGGAFAGGAAVGAGAMAVGGLAVAVAGGAVVSAAAAPVLAGAADLGVDFEGIASGIGDLGLADLGGGVEGFAAEGEQFLGGLGEQASGLGEQASGLGEQASGLGEQASNIGNDFLGGLFDR</sequence>
<feature type="compositionally biased region" description="Low complexity" evidence="1">
    <location>
        <begin position="64"/>
        <end position="105"/>
    </location>
</feature>
<dbReference type="Proteomes" id="UP001237823">
    <property type="component" value="Unassembled WGS sequence"/>
</dbReference>
<comment type="caution">
    <text evidence="2">The sequence shown here is derived from an EMBL/GenBank/DDBJ whole genome shotgun (WGS) entry which is preliminary data.</text>
</comment>
<name>A0ABT7T1V0_9MICO</name>
<feature type="region of interest" description="Disordered" evidence="1">
    <location>
        <begin position="17"/>
        <end position="108"/>
    </location>
</feature>